<evidence type="ECO:0000256" key="3">
    <source>
        <dbReference type="ARBA" id="ARBA00023163"/>
    </source>
</evidence>
<sequence length="252" mass="27572">MEAVLLFSPARPGRASEDVALQIEAAITDGSIAPGQSLPSERELQAQFRTSRGVVREALRALKQKGLLEIRKGARGGAYVKAVGVDNVSESLALFLKQRQVSPARLIEFRETVDRALIVMAVARATEADMRELAGLADALAAAAAGDAPDLDLVAERDRECNLALARMADNPVFEWIMRAVQLGFSSLDMALYEDPGCRERTVANWRDTARAIAAREPLAALSHVSLHYAWLRRRLERGGEDDADRIPKEQT</sequence>
<evidence type="ECO:0000256" key="1">
    <source>
        <dbReference type="ARBA" id="ARBA00023015"/>
    </source>
</evidence>
<dbReference type="SMART" id="SM00895">
    <property type="entry name" value="FCD"/>
    <property type="match status" value="1"/>
</dbReference>
<dbReference type="SUPFAM" id="SSF46785">
    <property type="entry name" value="Winged helix' DNA-binding domain"/>
    <property type="match status" value="1"/>
</dbReference>
<keyword evidence="3" id="KW-0804">Transcription</keyword>
<protein>
    <submittedName>
        <fullName evidence="5">Regulatory protein GntR HTH</fullName>
    </submittedName>
</protein>
<reference evidence="5 6" key="1">
    <citation type="submission" date="2010-08" db="EMBL/GenBank/DDBJ databases">
        <title>The draft genome of Desulfovibrio fructosovorans JJ.</title>
        <authorList>
            <consortium name="US DOE Joint Genome Institute (JGI-PGF)"/>
            <person name="Lucas S."/>
            <person name="Copeland A."/>
            <person name="Lapidus A."/>
            <person name="Cheng J.-F."/>
            <person name="Bruce D."/>
            <person name="Goodwin L."/>
            <person name="Pitluck S."/>
            <person name="Land M.L."/>
            <person name="Hauser L."/>
            <person name="Chang Y.-J."/>
            <person name="Jeffries C."/>
            <person name="Wall J.D."/>
            <person name="Stahl D.A."/>
            <person name="Arkin A.P."/>
            <person name="Dehal P."/>
            <person name="Stolyar S.M."/>
            <person name="Hazen T.C."/>
            <person name="Woyke T.J."/>
        </authorList>
    </citation>
    <scope>NUCLEOTIDE SEQUENCE [LARGE SCALE GENOMIC DNA]</scope>
    <source>
        <strain evidence="5 6">JJ</strain>
    </source>
</reference>
<dbReference type="Pfam" id="PF00392">
    <property type="entry name" value="GntR"/>
    <property type="match status" value="1"/>
</dbReference>
<keyword evidence="6" id="KW-1185">Reference proteome</keyword>
<gene>
    <name evidence="5" type="ORF">DesfrDRAFT_1535</name>
</gene>
<proteinExistence type="predicted"/>
<dbReference type="SMART" id="SM00345">
    <property type="entry name" value="HTH_GNTR"/>
    <property type="match status" value="1"/>
</dbReference>
<dbReference type="InterPro" id="IPR036388">
    <property type="entry name" value="WH-like_DNA-bd_sf"/>
</dbReference>
<dbReference type="PROSITE" id="PS50949">
    <property type="entry name" value="HTH_GNTR"/>
    <property type="match status" value="1"/>
</dbReference>
<dbReference type="EMBL" id="AECZ01000008">
    <property type="protein sequence ID" value="EFL51680.1"/>
    <property type="molecule type" value="Genomic_DNA"/>
</dbReference>
<feature type="domain" description="HTH gntR-type" evidence="4">
    <location>
        <begin position="13"/>
        <end position="83"/>
    </location>
</feature>
<evidence type="ECO:0000259" key="4">
    <source>
        <dbReference type="PROSITE" id="PS50949"/>
    </source>
</evidence>
<dbReference type="InterPro" id="IPR000524">
    <property type="entry name" value="Tscrpt_reg_HTH_GntR"/>
</dbReference>
<dbReference type="RefSeq" id="WP_005992652.1">
    <property type="nucleotide sequence ID" value="NZ_AECZ01000008.1"/>
</dbReference>
<keyword evidence="2" id="KW-0238">DNA-binding</keyword>
<dbReference type="InterPro" id="IPR011711">
    <property type="entry name" value="GntR_C"/>
</dbReference>
<evidence type="ECO:0000313" key="5">
    <source>
        <dbReference type="EMBL" id="EFL51680.1"/>
    </source>
</evidence>
<dbReference type="PANTHER" id="PTHR43537">
    <property type="entry name" value="TRANSCRIPTIONAL REGULATOR, GNTR FAMILY"/>
    <property type="match status" value="1"/>
</dbReference>
<dbReference type="AlphaFoldDB" id="E1JV86"/>
<dbReference type="eggNOG" id="COG2186">
    <property type="taxonomic scope" value="Bacteria"/>
</dbReference>
<dbReference type="InterPro" id="IPR008920">
    <property type="entry name" value="TF_FadR/GntR_C"/>
</dbReference>
<dbReference type="CDD" id="cd07377">
    <property type="entry name" value="WHTH_GntR"/>
    <property type="match status" value="1"/>
</dbReference>
<evidence type="ECO:0000313" key="6">
    <source>
        <dbReference type="Proteomes" id="UP000006250"/>
    </source>
</evidence>
<accession>E1JV86</accession>
<dbReference type="PRINTS" id="PR00035">
    <property type="entry name" value="HTHGNTR"/>
</dbReference>
<dbReference type="Pfam" id="PF07729">
    <property type="entry name" value="FCD"/>
    <property type="match status" value="1"/>
</dbReference>
<comment type="caution">
    <text evidence="5">The sequence shown here is derived from an EMBL/GenBank/DDBJ whole genome shotgun (WGS) entry which is preliminary data.</text>
</comment>
<keyword evidence="1" id="KW-0805">Transcription regulation</keyword>
<dbReference type="GO" id="GO:0003700">
    <property type="term" value="F:DNA-binding transcription factor activity"/>
    <property type="evidence" value="ECO:0007669"/>
    <property type="project" value="InterPro"/>
</dbReference>
<dbReference type="Proteomes" id="UP000006250">
    <property type="component" value="Unassembled WGS sequence"/>
</dbReference>
<dbReference type="Gene3D" id="1.10.10.10">
    <property type="entry name" value="Winged helix-like DNA-binding domain superfamily/Winged helix DNA-binding domain"/>
    <property type="match status" value="1"/>
</dbReference>
<evidence type="ECO:0000256" key="2">
    <source>
        <dbReference type="ARBA" id="ARBA00023125"/>
    </source>
</evidence>
<name>E1JV86_SOLFR</name>
<dbReference type="Gene3D" id="1.20.120.530">
    <property type="entry name" value="GntR ligand-binding domain-like"/>
    <property type="match status" value="1"/>
</dbReference>
<dbReference type="STRING" id="596151.DesfrDRAFT_1535"/>
<dbReference type="GO" id="GO:0003677">
    <property type="term" value="F:DNA binding"/>
    <property type="evidence" value="ECO:0007669"/>
    <property type="project" value="UniProtKB-KW"/>
</dbReference>
<dbReference type="SUPFAM" id="SSF48008">
    <property type="entry name" value="GntR ligand-binding domain-like"/>
    <property type="match status" value="1"/>
</dbReference>
<dbReference type="InterPro" id="IPR036390">
    <property type="entry name" value="WH_DNA-bd_sf"/>
</dbReference>
<organism evidence="5 6">
    <name type="scientific">Solidesulfovibrio fructosivorans JJ]</name>
    <dbReference type="NCBI Taxonomy" id="596151"/>
    <lineage>
        <taxon>Bacteria</taxon>
        <taxon>Pseudomonadati</taxon>
        <taxon>Thermodesulfobacteriota</taxon>
        <taxon>Desulfovibrionia</taxon>
        <taxon>Desulfovibrionales</taxon>
        <taxon>Desulfovibrionaceae</taxon>
        <taxon>Solidesulfovibrio</taxon>
    </lineage>
</organism>
<dbReference type="PANTHER" id="PTHR43537:SF5">
    <property type="entry name" value="UXU OPERON TRANSCRIPTIONAL REGULATOR"/>
    <property type="match status" value="1"/>
</dbReference>